<dbReference type="Proteomes" id="UP001596220">
    <property type="component" value="Unassembled WGS sequence"/>
</dbReference>
<dbReference type="Gene3D" id="3.40.50.300">
    <property type="entry name" value="P-loop containing nucleotide triphosphate hydrolases"/>
    <property type="match status" value="1"/>
</dbReference>
<gene>
    <name evidence="8" type="ORF">ACFP3R_01090</name>
</gene>
<dbReference type="InterPro" id="IPR003593">
    <property type="entry name" value="AAA+_ATPase"/>
</dbReference>
<evidence type="ECO:0000256" key="3">
    <source>
        <dbReference type="ARBA" id="ARBA00023125"/>
    </source>
</evidence>
<dbReference type="PROSITE" id="PS51755">
    <property type="entry name" value="OMPR_PHOB"/>
    <property type="match status" value="1"/>
</dbReference>
<dbReference type="InterPro" id="IPR011990">
    <property type="entry name" value="TPR-like_helical_dom_sf"/>
</dbReference>
<dbReference type="Gene3D" id="1.25.40.10">
    <property type="entry name" value="Tetratricopeptide repeat domain"/>
    <property type="match status" value="1"/>
</dbReference>
<dbReference type="Pfam" id="PF03704">
    <property type="entry name" value="BTAD"/>
    <property type="match status" value="1"/>
</dbReference>
<dbReference type="SMART" id="SM00382">
    <property type="entry name" value="AAA"/>
    <property type="match status" value="1"/>
</dbReference>
<dbReference type="InterPro" id="IPR051677">
    <property type="entry name" value="AfsR-DnrI-RedD_regulator"/>
</dbReference>
<dbReference type="SMART" id="SM01043">
    <property type="entry name" value="BTAD"/>
    <property type="match status" value="1"/>
</dbReference>
<dbReference type="SMART" id="SM00862">
    <property type="entry name" value="Trans_reg_C"/>
    <property type="match status" value="1"/>
</dbReference>
<evidence type="ECO:0000256" key="5">
    <source>
        <dbReference type="PROSITE-ProRule" id="PRU01091"/>
    </source>
</evidence>
<keyword evidence="4" id="KW-0804">Transcription</keyword>
<organism evidence="8 9">
    <name type="scientific">Saccharothrix lopnurensis</name>
    <dbReference type="NCBI Taxonomy" id="1670621"/>
    <lineage>
        <taxon>Bacteria</taxon>
        <taxon>Bacillati</taxon>
        <taxon>Actinomycetota</taxon>
        <taxon>Actinomycetes</taxon>
        <taxon>Pseudonocardiales</taxon>
        <taxon>Pseudonocardiaceae</taxon>
        <taxon>Saccharothrix</taxon>
    </lineage>
</organism>
<dbReference type="InterPro" id="IPR036388">
    <property type="entry name" value="WH-like_DNA-bd_sf"/>
</dbReference>
<name>A0ABW1NYH0_9PSEU</name>
<keyword evidence="9" id="KW-1185">Reference proteome</keyword>
<dbReference type="SUPFAM" id="SSF52540">
    <property type="entry name" value="P-loop containing nucleoside triphosphate hydrolases"/>
    <property type="match status" value="1"/>
</dbReference>
<accession>A0ABW1NYH0</accession>
<dbReference type="InterPro" id="IPR005158">
    <property type="entry name" value="BTAD"/>
</dbReference>
<comment type="caution">
    <text evidence="8">The sequence shown here is derived from an EMBL/GenBank/DDBJ whole genome shotgun (WGS) entry which is preliminary data.</text>
</comment>
<dbReference type="InterPro" id="IPR001867">
    <property type="entry name" value="OmpR/PhoB-type_DNA-bd"/>
</dbReference>
<dbReference type="PANTHER" id="PTHR35807">
    <property type="entry name" value="TRANSCRIPTIONAL REGULATOR REDD-RELATED"/>
    <property type="match status" value="1"/>
</dbReference>
<dbReference type="InterPro" id="IPR041664">
    <property type="entry name" value="AAA_16"/>
</dbReference>
<evidence type="ECO:0000259" key="7">
    <source>
        <dbReference type="PROSITE" id="PS51755"/>
    </source>
</evidence>
<feature type="compositionally biased region" description="Low complexity" evidence="6">
    <location>
        <begin position="277"/>
        <end position="306"/>
    </location>
</feature>
<evidence type="ECO:0000256" key="2">
    <source>
        <dbReference type="ARBA" id="ARBA00023015"/>
    </source>
</evidence>
<sequence length="1050" mass="109407">MRFGVLGPLRVERDGGVVAVGGPKQRDLLALLVLRANRVLGVDWLVDALWDGRPPGRAAVTLRGYVAGLRRALEPGRGSRAPGEVLLGHTGGYELRVPPAAVDAVRFTDLAEAGARSLAGGDPVAAERHCAEALALWRGDVPAPDLTAVRPDVALLVEARLTTGECRFTAAVASGGHHVVLPELRRFVAAHPDREHARAQLMLALYRAGQQAEALAVFDEGRRLLVEEYGVEPGERLRLLHRQVLDHAVPPVDAWDAVVGLAGRGVEVPDARGSGPAGQAAEPAGRAAGPAGRAAGPAGPAAKQAGQAAGPVGFVGRASGPAGLVARAGEQAGPAAEPPGLVGRSAELAVLDRALAAAVRDGGRFVALVGEAGIGKTSLARALTGRAGVPVVWGRCPDLGQAPPFWLWSQVVRSLAPRAEDPALAGFAAGTPAGPTDPAARFRAYEAVSELIRSAAEPAGLVLVLDDLHAADADSLLLLRYVAAALPGSRALVVATLRPYEHDPVLVAAFADLARSPGYRQVRPAGLDAGAVAELVLSRTGAAPPADVVDRLVTRTGGNPFLITELLASPGDEPPVGVRDAVRLRLHALDAPSRDRVDLLGVAGRELDVAVLGADAGWLAEVGHLVVETGPGVVRFRHPLFAEAVYAELGPGRRAELHARLADAGRGWLSPAESAHHYGRARDRGADHLRWTLAAAEDATRRLAYEDALAHLDRAAVMTTGAAELAVQLKRTSLLQIAVGVGSDAVDRAAARARELLEREPPGDGHHLARWTLGELACNRAEFAIARDLATRLTEEGDRTGTAGLTGVAGRYLLGVVAYFTGRLADADALLTGAVDRLDARLLVGRTGQTPALATHDFRALVRSLRGDADAARRDLRAAHDLAERADDPYGRANAALFAGWTALQEHDVVAGEAAARRCRELGARQHMPHFVTVGDFFAEWAAVRGGDASRLAAVRTAADGIYRLGLRSTRTITTAAVADAHLAVGRFDEAAELAEAGLAAAGAVGERVLAAELHRIRGLARGAAADLVTGARIAAEQGAHLVAARFPRP</sequence>
<dbReference type="CDD" id="cd15831">
    <property type="entry name" value="BTAD"/>
    <property type="match status" value="1"/>
</dbReference>
<reference evidence="9" key="1">
    <citation type="journal article" date="2019" name="Int. J. Syst. Evol. Microbiol.">
        <title>The Global Catalogue of Microorganisms (GCM) 10K type strain sequencing project: providing services to taxonomists for standard genome sequencing and annotation.</title>
        <authorList>
            <consortium name="The Broad Institute Genomics Platform"/>
            <consortium name="The Broad Institute Genome Sequencing Center for Infectious Disease"/>
            <person name="Wu L."/>
            <person name="Ma J."/>
        </authorList>
    </citation>
    <scope>NUCLEOTIDE SEQUENCE [LARGE SCALE GENOMIC DNA]</scope>
    <source>
        <strain evidence="9">CGMCC 4.7246</strain>
    </source>
</reference>
<dbReference type="Gene3D" id="1.10.10.10">
    <property type="entry name" value="Winged helix-like DNA-binding domain superfamily/Winged helix DNA-binding domain"/>
    <property type="match status" value="1"/>
</dbReference>
<proteinExistence type="inferred from homology"/>
<evidence type="ECO:0000256" key="1">
    <source>
        <dbReference type="ARBA" id="ARBA00005820"/>
    </source>
</evidence>
<feature type="domain" description="OmpR/PhoB-type" evidence="7">
    <location>
        <begin position="1"/>
        <end position="97"/>
    </location>
</feature>
<dbReference type="SUPFAM" id="SSF48452">
    <property type="entry name" value="TPR-like"/>
    <property type="match status" value="1"/>
</dbReference>
<dbReference type="InterPro" id="IPR027417">
    <property type="entry name" value="P-loop_NTPase"/>
</dbReference>
<dbReference type="RefSeq" id="WP_380631834.1">
    <property type="nucleotide sequence ID" value="NZ_JBHSQO010000001.1"/>
</dbReference>
<dbReference type="Pfam" id="PF13191">
    <property type="entry name" value="AAA_16"/>
    <property type="match status" value="1"/>
</dbReference>
<keyword evidence="3 5" id="KW-0238">DNA-binding</keyword>
<dbReference type="EMBL" id="JBHSQO010000001">
    <property type="protein sequence ID" value="MFC6087860.1"/>
    <property type="molecule type" value="Genomic_DNA"/>
</dbReference>
<evidence type="ECO:0000256" key="4">
    <source>
        <dbReference type="ARBA" id="ARBA00023163"/>
    </source>
</evidence>
<dbReference type="PANTHER" id="PTHR35807:SF1">
    <property type="entry name" value="TRANSCRIPTIONAL REGULATOR REDD"/>
    <property type="match status" value="1"/>
</dbReference>
<comment type="similarity">
    <text evidence="1">Belongs to the AfsR/DnrI/RedD regulatory family.</text>
</comment>
<evidence type="ECO:0000313" key="8">
    <source>
        <dbReference type="EMBL" id="MFC6087860.1"/>
    </source>
</evidence>
<keyword evidence="2" id="KW-0805">Transcription regulation</keyword>
<dbReference type="SUPFAM" id="SSF46894">
    <property type="entry name" value="C-terminal effector domain of the bipartite response regulators"/>
    <property type="match status" value="1"/>
</dbReference>
<protein>
    <submittedName>
        <fullName evidence="8">BTAD domain-containing putative transcriptional regulator</fullName>
    </submittedName>
</protein>
<feature type="region of interest" description="Disordered" evidence="6">
    <location>
        <begin position="270"/>
        <end position="306"/>
    </location>
</feature>
<feature type="DNA-binding region" description="OmpR/PhoB-type" evidence="5">
    <location>
        <begin position="1"/>
        <end position="97"/>
    </location>
</feature>
<evidence type="ECO:0000256" key="6">
    <source>
        <dbReference type="SAM" id="MobiDB-lite"/>
    </source>
</evidence>
<dbReference type="InterPro" id="IPR016032">
    <property type="entry name" value="Sig_transdc_resp-reg_C-effctor"/>
</dbReference>
<evidence type="ECO:0000313" key="9">
    <source>
        <dbReference type="Proteomes" id="UP001596220"/>
    </source>
</evidence>